<gene>
    <name evidence="2" type="ORF">CC78DRAFT_500292</name>
</gene>
<comment type="caution">
    <text evidence="2">The sequence shown here is derived from an EMBL/GenBank/DDBJ whole genome shotgun (WGS) entry which is preliminary data.</text>
</comment>
<dbReference type="InterPro" id="IPR000182">
    <property type="entry name" value="GNAT_dom"/>
</dbReference>
<dbReference type="CDD" id="cd04301">
    <property type="entry name" value="NAT_SF"/>
    <property type="match status" value="1"/>
</dbReference>
<dbReference type="GO" id="GO:0016747">
    <property type="term" value="F:acyltransferase activity, transferring groups other than amino-acyl groups"/>
    <property type="evidence" value="ECO:0007669"/>
    <property type="project" value="InterPro"/>
</dbReference>
<dbReference type="PROSITE" id="PS51186">
    <property type="entry name" value="GNAT"/>
    <property type="match status" value="1"/>
</dbReference>
<evidence type="ECO:0000313" key="3">
    <source>
        <dbReference type="Proteomes" id="UP000800093"/>
    </source>
</evidence>
<evidence type="ECO:0000259" key="1">
    <source>
        <dbReference type="PROSITE" id="PS51186"/>
    </source>
</evidence>
<protein>
    <submittedName>
        <fullName evidence="2">Acetyltransferase</fullName>
    </submittedName>
</protein>
<dbReference type="PANTHER" id="PTHR43305:SF1">
    <property type="entry name" value="FAMILY N-ACETYLTRANSFERASE, PUTATIVE (AFU_ORTHOLOGUE AFUA_2G01380)-RELATED"/>
    <property type="match status" value="1"/>
</dbReference>
<evidence type="ECO:0000313" key="2">
    <source>
        <dbReference type="EMBL" id="KAF2261278.1"/>
    </source>
</evidence>
<organism evidence="2 3">
    <name type="scientific">Lojkania enalia</name>
    <dbReference type="NCBI Taxonomy" id="147567"/>
    <lineage>
        <taxon>Eukaryota</taxon>
        <taxon>Fungi</taxon>
        <taxon>Dikarya</taxon>
        <taxon>Ascomycota</taxon>
        <taxon>Pezizomycotina</taxon>
        <taxon>Dothideomycetes</taxon>
        <taxon>Pleosporomycetidae</taxon>
        <taxon>Pleosporales</taxon>
        <taxon>Pleosporales incertae sedis</taxon>
        <taxon>Lojkania</taxon>
    </lineage>
</organism>
<feature type="domain" description="N-acetyltransferase" evidence="1">
    <location>
        <begin position="8"/>
        <end position="175"/>
    </location>
</feature>
<proteinExistence type="predicted"/>
<dbReference type="OrthoDB" id="41532at2759"/>
<dbReference type="InterPro" id="IPR052777">
    <property type="entry name" value="Acetyltransferase_Enz"/>
</dbReference>
<reference evidence="3" key="1">
    <citation type="journal article" date="2020" name="Stud. Mycol.">
        <title>101 Dothideomycetes genomes: A test case for predicting lifestyles and emergence of pathogens.</title>
        <authorList>
            <person name="Haridas S."/>
            <person name="Albert R."/>
            <person name="Binder M."/>
            <person name="Bloem J."/>
            <person name="LaButti K."/>
            <person name="Salamov A."/>
            <person name="Andreopoulos B."/>
            <person name="Baker S."/>
            <person name="Barry K."/>
            <person name="Bills G."/>
            <person name="Bluhm B."/>
            <person name="Cannon C."/>
            <person name="Castanera R."/>
            <person name="Culley D."/>
            <person name="Daum C."/>
            <person name="Ezra D."/>
            <person name="Gonzalez J."/>
            <person name="Henrissat B."/>
            <person name="Kuo A."/>
            <person name="Liang C."/>
            <person name="Lipzen A."/>
            <person name="Lutzoni F."/>
            <person name="Magnuson J."/>
            <person name="Mondo S."/>
            <person name="Nolan M."/>
            <person name="Ohm R."/>
            <person name="Pangilinan J."/>
            <person name="Park H.-J."/>
            <person name="Ramirez L."/>
            <person name="Alfaro M."/>
            <person name="Sun H."/>
            <person name="Tritt A."/>
            <person name="Yoshinaga Y."/>
            <person name="Zwiers L.-H."/>
            <person name="Turgeon B."/>
            <person name="Goodwin S."/>
            <person name="Spatafora J."/>
            <person name="Crous P."/>
            <person name="Grigoriev I."/>
        </authorList>
    </citation>
    <scope>NUCLEOTIDE SEQUENCE [LARGE SCALE GENOMIC DNA]</scope>
    <source>
        <strain evidence="3">CBS 304.66</strain>
    </source>
</reference>
<dbReference type="SUPFAM" id="SSF55729">
    <property type="entry name" value="Acyl-CoA N-acyltransferases (Nat)"/>
    <property type="match status" value="1"/>
</dbReference>
<name>A0A9P4K356_9PLEO</name>
<dbReference type="EMBL" id="ML986660">
    <property type="protein sequence ID" value="KAF2261278.1"/>
    <property type="molecule type" value="Genomic_DNA"/>
</dbReference>
<sequence length="175" mass="19419">MMASKSGITITQARFPDDRDVVMALFTEYAKSLGIDLAFQSFEYELASLPGKYATGSGGALYLAFASSPNANSPVKERPIGAAIGCVALRAFRQPLVCELKRLYIIPQSRGLGAGRKLLEAAIERAKEMGYKEMLLDTLPGMAEARKMYRYCGFEEVEKYYESPIEDTSFMKLRL</sequence>
<dbReference type="Proteomes" id="UP000800093">
    <property type="component" value="Unassembled WGS sequence"/>
</dbReference>
<dbReference type="Gene3D" id="3.40.630.30">
    <property type="match status" value="1"/>
</dbReference>
<keyword evidence="3" id="KW-1185">Reference proteome</keyword>
<dbReference type="Pfam" id="PF00583">
    <property type="entry name" value="Acetyltransf_1"/>
    <property type="match status" value="1"/>
</dbReference>
<dbReference type="AlphaFoldDB" id="A0A9P4K356"/>
<dbReference type="PANTHER" id="PTHR43305">
    <property type="entry name" value="FAMILY N-ACETYLTRANSFERASE, PUTATIVE (AFU_ORTHOLOGUE AFUA_2G01380)-RELATED"/>
    <property type="match status" value="1"/>
</dbReference>
<accession>A0A9P4K356</accession>
<dbReference type="InterPro" id="IPR016181">
    <property type="entry name" value="Acyl_CoA_acyltransferase"/>
</dbReference>